<dbReference type="Proteomes" id="UP000041254">
    <property type="component" value="Unassembled WGS sequence"/>
</dbReference>
<dbReference type="OrthoDB" id="410178at2759"/>
<gene>
    <name evidence="5" type="ORF">Vbra_6948</name>
</gene>
<feature type="domain" description="N-acetyltransferase" evidence="4">
    <location>
        <begin position="1"/>
        <end position="142"/>
    </location>
</feature>
<evidence type="ECO:0000313" key="5">
    <source>
        <dbReference type="EMBL" id="CEL93113.1"/>
    </source>
</evidence>
<reference evidence="5 6" key="1">
    <citation type="submission" date="2014-11" db="EMBL/GenBank/DDBJ databases">
        <authorList>
            <person name="Zhu J."/>
            <person name="Qi W."/>
            <person name="Song R."/>
        </authorList>
    </citation>
    <scope>NUCLEOTIDE SEQUENCE [LARGE SCALE GENOMIC DNA]</scope>
</reference>
<dbReference type="EMBL" id="CDMY01000138">
    <property type="protein sequence ID" value="CEL93113.1"/>
    <property type="molecule type" value="Genomic_DNA"/>
</dbReference>
<dbReference type="FunFam" id="3.40.630.30:FF:000064">
    <property type="entry name" value="GNAT family acetyltransferase"/>
    <property type="match status" value="1"/>
</dbReference>
<dbReference type="AlphaFoldDB" id="A0A0G4EC86"/>
<dbReference type="PANTHER" id="PTHR10545:SF29">
    <property type="entry name" value="GH14572P-RELATED"/>
    <property type="match status" value="1"/>
</dbReference>
<dbReference type="GO" id="GO:0008080">
    <property type="term" value="F:N-acetyltransferase activity"/>
    <property type="evidence" value="ECO:0007669"/>
    <property type="project" value="TreeGrafter"/>
</dbReference>
<dbReference type="InParanoid" id="A0A0G4EC86"/>
<dbReference type="PANTHER" id="PTHR10545">
    <property type="entry name" value="DIAMINE N-ACETYLTRANSFERASE"/>
    <property type="match status" value="1"/>
</dbReference>
<proteinExistence type="inferred from homology"/>
<keyword evidence="3" id="KW-0012">Acyltransferase</keyword>
<dbReference type="PROSITE" id="PS51186">
    <property type="entry name" value="GNAT"/>
    <property type="match status" value="1"/>
</dbReference>
<dbReference type="InterPro" id="IPR016181">
    <property type="entry name" value="Acyl_CoA_acyltransferase"/>
</dbReference>
<dbReference type="Gene3D" id="3.40.630.30">
    <property type="match status" value="1"/>
</dbReference>
<comment type="similarity">
    <text evidence="1">Belongs to the acetyltransferase family.</text>
</comment>
<evidence type="ECO:0000313" key="6">
    <source>
        <dbReference type="Proteomes" id="UP000041254"/>
    </source>
</evidence>
<evidence type="ECO:0000256" key="3">
    <source>
        <dbReference type="ARBA" id="ARBA00023315"/>
    </source>
</evidence>
<evidence type="ECO:0000256" key="2">
    <source>
        <dbReference type="ARBA" id="ARBA00022679"/>
    </source>
</evidence>
<dbReference type="SUPFAM" id="SSF55729">
    <property type="entry name" value="Acyl-CoA N-acyltransferases (Nat)"/>
    <property type="match status" value="1"/>
</dbReference>
<accession>A0A0G4EC86</accession>
<keyword evidence="6" id="KW-1185">Reference proteome</keyword>
<dbReference type="STRING" id="1169540.A0A0G4EC86"/>
<dbReference type="OMA" id="QSEWVRY"/>
<dbReference type="VEuPathDB" id="CryptoDB:Vbra_6948"/>
<name>A0A0G4EC86_VITBC</name>
<organism evidence="5 6">
    <name type="scientific">Vitrella brassicaformis (strain CCMP3155)</name>
    <dbReference type="NCBI Taxonomy" id="1169540"/>
    <lineage>
        <taxon>Eukaryota</taxon>
        <taxon>Sar</taxon>
        <taxon>Alveolata</taxon>
        <taxon>Colpodellida</taxon>
        <taxon>Vitrellaceae</taxon>
        <taxon>Vitrella</taxon>
    </lineage>
</organism>
<sequence length="152" mass="17592">MAFIRALAAFEQMSDQVKTSEEYLLNVGFGDRPRFYCFLAYSGSAPAGFALLHAAFSTWRGEYLFLEDLYVHEEHRKSGIGKMLLRAAIELSARLRCARLDWQALDWNQPALTFYQHKIGAEQMREWIYHRLSAESMAAFLEAEQIRDSSDR</sequence>
<dbReference type="CDD" id="cd04301">
    <property type="entry name" value="NAT_SF"/>
    <property type="match status" value="1"/>
</dbReference>
<protein>
    <recommendedName>
        <fullName evidence="4">N-acetyltransferase domain-containing protein</fullName>
    </recommendedName>
</protein>
<dbReference type="InterPro" id="IPR051016">
    <property type="entry name" value="Diverse_Substrate_AcTransf"/>
</dbReference>
<evidence type="ECO:0000256" key="1">
    <source>
        <dbReference type="ARBA" id="ARBA00008694"/>
    </source>
</evidence>
<keyword evidence="2" id="KW-0808">Transferase</keyword>
<dbReference type="Pfam" id="PF00583">
    <property type="entry name" value="Acetyltransf_1"/>
    <property type="match status" value="1"/>
</dbReference>
<evidence type="ECO:0000259" key="4">
    <source>
        <dbReference type="PROSITE" id="PS51186"/>
    </source>
</evidence>
<dbReference type="InterPro" id="IPR000182">
    <property type="entry name" value="GNAT_dom"/>
</dbReference>